<dbReference type="AlphaFoldDB" id="A0A0E9TSB1"/>
<reference evidence="1" key="2">
    <citation type="journal article" date="2015" name="Fish Shellfish Immunol.">
        <title>Early steps in the European eel (Anguilla anguilla)-Vibrio vulnificus interaction in the gills: Role of the RtxA13 toxin.</title>
        <authorList>
            <person name="Callol A."/>
            <person name="Pajuelo D."/>
            <person name="Ebbesson L."/>
            <person name="Teles M."/>
            <person name="MacKenzie S."/>
            <person name="Amaro C."/>
        </authorList>
    </citation>
    <scope>NUCLEOTIDE SEQUENCE</scope>
</reference>
<name>A0A0E9TSB1_ANGAN</name>
<protein>
    <submittedName>
        <fullName evidence="1">Uncharacterized protein</fullName>
    </submittedName>
</protein>
<reference evidence="1" key="1">
    <citation type="submission" date="2014-11" db="EMBL/GenBank/DDBJ databases">
        <authorList>
            <person name="Amaro Gonzalez C."/>
        </authorList>
    </citation>
    <scope>NUCLEOTIDE SEQUENCE</scope>
</reference>
<sequence>MKLLENTGWYLWNYTNHIPYLWLSPTSDLLVLNFQEMMQARYQLLLHSCGGPCRRLCFNHPAGFGDLQGNCFAIGNSQAGF</sequence>
<dbReference type="EMBL" id="GBXM01051973">
    <property type="protein sequence ID" value="JAH56604.1"/>
    <property type="molecule type" value="Transcribed_RNA"/>
</dbReference>
<proteinExistence type="predicted"/>
<accession>A0A0E9TSB1</accession>
<organism evidence="1">
    <name type="scientific">Anguilla anguilla</name>
    <name type="common">European freshwater eel</name>
    <name type="synonym">Muraena anguilla</name>
    <dbReference type="NCBI Taxonomy" id="7936"/>
    <lineage>
        <taxon>Eukaryota</taxon>
        <taxon>Metazoa</taxon>
        <taxon>Chordata</taxon>
        <taxon>Craniata</taxon>
        <taxon>Vertebrata</taxon>
        <taxon>Euteleostomi</taxon>
        <taxon>Actinopterygii</taxon>
        <taxon>Neopterygii</taxon>
        <taxon>Teleostei</taxon>
        <taxon>Anguilliformes</taxon>
        <taxon>Anguillidae</taxon>
        <taxon>Anguilla</taxon>
    </lineage>
</organism>
<evidence type="ECO:0000313" key="1">
    <source>
        <dbReference type="EMBL" id="JAH56604.1"/>
    </source>
</evidence>